<organism evidence="1 2">
    <name type="scientific">Fusarium decemcellulare</name>
    <dbReference type="NCBI Taxonomy" id="57161"/>
    <lineage>
        <taxon>Eukaryota</taxon>
        <taxon>Fungi</taxon>
        <taxon>Dikarya</taxon>
        <taxon>Ascomycota</taxon>
        <taxon>Pezizomycotina</taxon>
        <taxon>Sordariomycetes</taxon>
        <taxon>Hypocreomycetidae</taxon>
        <taxon>Hypocreales</taxon>
        <taxon>Nectriaceae</taxon>
        <taxon>Fusarium</taxon>
        <taxon>Fusarium decemcellulare species complex</taxon>
    </lineage>
</organism>
<keyword evidence="2" id="KW-1185">Reference proteome</keyword>
<sequence length="185" mass="21089">MKLRKDIESCRRRAATKEDFERYYKGLDGLIKQLSAGTSRIYNVDETRLQEGETAAHKVAGTSLTTFCFLELKEYYQQETRDWASYETSSPLQKRRLIEAYKVASEKAFTEKNIYAGFRHAGVYAARVNGGWSLDRASKRPLPVEDDPSLPATPKKQKGDSDKVWNTPLCSGNMTKQITKAYDGW</sequence>
<name>A0ACC1SZB7_9HYPO</name>
<proteinExistence type="predicted"/>
<dbReference type="EMBL" id="JANRMS010000020">
    <property type="protein sequence ID" value="KAJ3549548.1"/>
    <property type="molecule type" value="Genomic_DNA"/>
</dbReference>
<reference evidence="1" key="1">
    <citation type="submission" date="2022-08" db="EMBL/GenBank/DDBJ databases">
        <title>Genome Sequence of Fusarium decemcellulare.</title>
        <authorList>
            <person name="Buettner E."/>
        </authorList>
    </citation>
    <scope>NUCLEOTIDE SEQUENCE</scope>
    <source>
        <strain evidence="1">Babe19</strain>
    </source>
</reference>
<gene>
    <name evidence="1" type="ORF">NM208_g454</name>
</gene>
<comment type="caution">
    <text evidence="1">The sequence shown here is derived from an EMBL/GenBank/DDBJ whole genome shotgun (WGS) entry which is preliminary data.</text>
</comment>
<evidence type="ECO:0000313" key="1">
    <source>
        <dbReference type="EMBL" id="KAJ3549548.1"/>
    </source>
</evidence>
<accession>A0ACC1SZB7</accession>
<protein>
    <submittedName>
        <fullName evidence="1">Uncharacterized protein</fullName>
    </submittedName>
</protein>
<evidence type="ECO:0000313" key="2">
    <source>
        <dbReference type="Proteomes" id="UP001148629"/>
    </source>
</evidence>
<dbReference type="Proteomes" id="UP001148629">
    <property type="component" value="Unassembled WGS sequence"/>
</dbReference>